<dbReference type="Pfam" id="PF04145">
    <property type="entry name" value="Ctr"/>
    <property type="match status" value="1"/>
</dbReference>
<evidence type="ECO:0000313" key="6">
    <source>
        <dbReference type="EMBL" id="KAH7637077.1"/>
    </source>
</evidence>
<feature type="compositionally biased region" description="Basic and acidic residues" evidence="5">
    <location>
        <begin position="1"/>
        <end position="17"/>
    </location>
</feature>
<gene>
    <name evidence="6" type="ORF">HUG17_7283</name>
</gene>
<organism evidence="6">
    <name type="scientific">Dermatophagoides farinae</name>
    <name type="common">American house dust mite</name>
    <dbReference type="NCBI Taxonomy" id="6954"/>
    <lineage>
        <taxon>Eukaryota</taxon>
        <taxon>Metazoa</taxon>
        <taxon>Ecdysozoa</taxon>
        <taxon>Arthropoda</taxon>
        <taxon>Chelicerata</taxon>
        <taxon>Arachnida</taxon>
        <taxon>Acari</taxon>
        <taxon>Acariformes</taxon>
        <taxon>Sarcoptiformes</taxon>
        <taxon>Astigmata</taxon>
        <taxon>Psoroptidia</taxon>
        <taxon>Analgoidea</taxon>
        <taxon>Pyroglyphidae</taxon>
        <taxon>Dermatophagoidinae</taxon>
        <taxon>Dermatophagoides</taxon>
    </lineage>
</organism>
<keyword evidence="4" id="KW-0187">Copper transport</keyword>
<evidence type="ECO:0000256" key="5">
    <source>
        <dbReference type="SAM" id="MobiDB-lite"/>
    </source>
</evidence>
<protein>
    <recommendedName>
        <fullName evidence="4">Copper transport protein</fullName>
    </recommendedName>
</protein>
<accession>A0A9D4NSD9</accession>
<dbReference type="PANTHER" id="PTHR12483">
    <property type="entry name" value="SOLUTE CARRIER FAMILY 31 COPPER TRANSPORTERS"/>
    <property type="match status" value="1"/>
</dbReference>
<feature type="transmembrane region" description="Helical" evidence="4">
    <location>
        <begin position="260"/>
        <end position="279"/>
    </location>
</feature>
<comment type="similarity">
    <text evidence="4">Belongs to the copper transporter (Ctr) (TC 1.A.56) family. SLC31A subfamily.</text>
</comment>
<evidence type="ECO:0000256" key="4">
    <source>
        <dbReference type="RuleBase" id="RU367022"/>
    </source>
</evidence>
<comment type="caution">
    <text evidence="6">The sequence shown here is derived from an EMBL/GenBank/DDBJ whole genome shotgun (WGS) entry which is preliminary data.</text>
</comment>
<feature type="transmembrane region" description="Helical" evidence="4">
    <location>
        <begin position="93"/>
        <end position="112"/>
    </location>
</feature>
<feature type="region of interest" description="Disordered" evidence="5">
    <location>
        <begin position="177"/>
        <end position="229"/>
    </location>
</feature>
<feature type="region of interest" description="Disordered" evidence="5">
    <location>
        <begin position="1"/>
        <end position="28"/>
    </location>
</feature>
<keyword evidence="4" id="KW-0406">Ion transport</keyword>
<keyword evidence="3 4" id="KW-0472">Membrane</keyword>
<keyword evidence="2 4" id="KW-1133">Transmembrane helix</keyword>
<evidence type="ECO:0000256" key="3">
    <source>
        <dbReference type="ARBA" id="ARBA00023136"/>
    </source>
</evidence>
<proteinExistence type="inferred from homology"/>
<evidence type="ECO:0000256" key="2">
    <source>
        <dbReference type="ARBA" id="ARBA00022989"/>
    </source>
</evidence>
<dbReference type="GO" id="GO:0005375">
    <property type="term" value="F:copper ion transmembrane transporter activity"/>
    <property type="evidence" value="ECO:0007669"/>
    <property type="project" value="UniProtKB-UniRule"/>
</dbReference>
<name>A0A9D4NSD9_DERFA</name>
<feature type="transmembrane region" description="Helical" evidence="4">
    <location>
        <begin position="285"/>
        <end position="304"/>
    </location>
</feature>
<dbReference type="AlphaFoldDB" id="A0A9D4NSD9"/>
<comment type="subcellular location">
    <subcellularLocation>
        <location evidence="4">Membrane</location>
        <topology evidence="4">Multi-pass membrane protein</topology>
    </subcellularLocation>
</comment>
<keyword evidence="4" id="KW-0186">Copper</keyword>
<feature type="compositionally biased region" description="Polar residues" evidence="5">
    <location>
        <begin position="205"/>
        <end position="214"/>
    </location>
</feature>
<keyword evidence="1 4" id="KW-0812">Transmembrane</keyword>
<reference evidence="6" key="2">
    <citation type="journal article" date="2021" name="World Allergy Organ. J.">
        <title>Chromosome-level assembly of Dermatophagoides farinae genome and transcriptome reveals two novel allergens Der f 37 and Der f 39.</title>
        <authorList>
            <person name="Chen J."/>
            <person name="Cai Z."/>
            <person name="Fan D."/>
            <person name="Hu J."/>
            <person name="Hou Y."/>
            <person name="He Y."/>
            <person name="Zhang Z."/>
            <person name="Zhao Z."/>
            <person name="Gao P."/>
            <person name="Hu W."/>
            <person name="Sun J."/>
            <person name="Li J."/>
            <person name="Ji K."/>
        </authorList>
    </citation>
    <scope>NUCLEOTIDE SEQUENCE</scope>
    <source>
        <strain evidence="6">JKM2019</strain>
    </source>
</reference>
<feature type="compositionally biased region" description="Basic and acidic residues" evidence="5">
    <location>
        <begin position="177"/>
        <end position="191"/>
    </location>
</feature>
<dbReference type="Proteomes" id="UP000828236">
    <property type="component" value="Unassembled WGS sequence"/>
</dbReference>
<dbReference type="OrthoDB" id="161814at2759"/>
<dbReference type="PANTHER" id="PTHR12483:SF115">
    <property type="entry name" value="COPPER TRANSPORT PROTEIN"/>
    <property type="match status" value="1"/>
</dbReference>
<dbReference type="GO" id="GO:0016020">
    <property type="term" value="C:membrane"/>
    <property type="evidence" value="ECO:0007669"/>
    <property type="project" value="UniProtKB-SubCell"/>
</dbReference>
<reference evidence="6" key="1">
    <citation type="submission" date="2020-06" db="EMBL/GenBank/DDBJ databases">
        <authorList>
            <person name="Ji K."/>
            <person name="Li J."/>
        </authorList>
    </citation>
    <scope>NUCLEOTIDE SEQUENCE</scope>
    <source>
        <strain evidence="6">JKM2019</strain>
        <tissue evidence="6">Whole body</tissue>
    </source>
</reference>
<dbReference type="EMBL" id="SDOV01000009">
    <property type="protein sequence ID" value="KAH7637077.1"/>
    <property type="molecule type" value="Genomic_DNA"/>
</dbReference>
<keyword evidence="4" id="KW-0813">Transport</keyword>
<sequence length="321" mass="35656">MSSHHHGDGHQHQHDHGMMTMMTTSSPTPPSTIMPIVETIINSNNNGHHQHGSHDDESMMMTAGSMDHMGKMFFHFGYEPIVLFQQWSADSNLSMFMTCLFFFVMAIIYEILKAYRRIFSARLVRYTPNTATSINGPSVQIIHDHSHCGGDGDGDDAHHRSDLVELKSDAIESVVDNKLDSTNKNDDRPDSTSKMAKFNHPSYGMRSTTTSAMDTESGGGGSSNGSSNSCQASSVNPILTFNSANTIPLFASIQEMFSPMNIYSTFLYSLQVLFAYYLMLAFMLFNVWICLAILAGAAIGHFILAERNQTLTDHNVEDYCH</sequence>
<dbReference type="InterPro" id="IPR007274">
    <property type="entry name" value="Cop_transporter"/>
</dbReference>
<evidence type="ECO:0000256" key="1">
    <source>
        <dbReference type="ARBA" id="ARBA00022692"/>
    </source>
</evidence>